<feature type="compositionally biased region" description="Basic residues" evidence="10">
    <location>
        <begin position="300"/>
        <end position="310"/>
    </location>
</feature>
<evidence type="ECO:0000256" key="3">
    <source>
        <dbReference type="ARBA" id="ARBA00022679"/>
    </source>
</evidence>
<reference evidence="13 14" key="1">
    <citation type="submission" date="2017-10" db="EMBL/GenBank/DDBJ databases">
        <title>Bacillus sp. nov., a halophilic bacterium isolated from a Yangshapao Lake.</title>
        <authorList>
            <person name="Wang H."/>
        </authorList>
    </citation>
    <scope>NUCLEOTIDE SEQUENCE [LARGE SCALE GENOMIC DNA]</scope>
    <source>
        <strain evidence="13 14">YSP-3</strain>
    </source>
</reference>
<evidence type="ECO:0000256" key="7">
    <source>
        <dbReference type="ARBA" id="ARBA00047899"/>
    </source>
</evidence>
<evidence type="ECO:0000313" key="13">
    <source>
        <dbReference type="EMBL" id="PYZ95417.1"/>
    </source>
</evidence>
<comment type="caution">
    <text evidence="13">The sequence shown here is derived from an EMBL/GenBank/DDBJ whole genome shotgun (WGS) entry which is preliminary data.</text>
</comment>
<evidence type="ECO:0000256" key="8">
    <source>
        <dbReference type="ARBA" id="ARBA00048679"/>
    </source>
</evidence>
<evidence type="ECO:0000313" key="14">
    <source>
        <dbReference type="Proteomes" id="UP000248066"/>
    </source>
</evidence>
<feature type="compositionally biased region" description="Low complexity" evidence="10">
    <location>
        <begin position="288"/>
        <end position="298"/>
    </location>
</feature>
<evidence type="ECO:0000256" key="6">
    <source>
        <dbReference type="ARBA" id="ARBA00022840"/>
    </source>
</evidence>
<keyword evidence="3" id="KW-0808">Transferase</keyword>
<keyword evidence="11" id="KW-0472">Membrane</keyword>
<keyword evidence="2 13" id="KW-0723">Serine/threonine-protein kinase</keyword>
<evidence type="ECO:0000256" key="10">
    <source>
        <dbReference type="SAM" id="MobiDB-lite"/>
    </source>
</evidence>
<dbReference type="SMART" id="SM00220">
    <property type="entry name" value="S_TKc"/>
    <property type="match status" value="1"/>
</dbReference>
<proteinExistence type="predicted"/>
<dbReference type="RefSeq" id="WP_110521846.1">
    <property type="nucleotide sequence ID" value="NZ_PDOF01000005.1"/>
</dbReference>
<feature type="domain" description="Protein kinase" evidence="12">
    <location>
        <begin position="28"/>
        <end position="286"/>
    </location>
</feature>
<keyword evidence="5 13" id="KW-0418">Kinase</keyword>
<evidence type="ECO:0000256" key="9">
    <source>
        <dbReference type="PROSITE-ProRule" id="PRU10141"/>
    </source>
</evidence>
<dbReference type="AlphaFoldDB" id="A0A2W0H2I6"/>
<evidence type="ECO:0000256" key="4">
    <source>
        <dbReference type="ARBA" id="ARBA00022741"/>
    </source>
</evidence>
<dbReference type="Proteomes" id="UP000248066">
    <property type="component" value="Unassembled WGS sequence"/>
</dbReference>
<organism evidence="13 14">
    <name type="scientific">Alteribacter lacisalsi</name>
    <dbReference type="NCBI Taxonomy" id="2045244"/>
    <lineage>
        <taxon>Bacteria</taxon>
        <taxon>Bacillati</taxon>
        <taxon>Bacillota</taxon>
        <taxon>Bacilli</taxon>
        <taxon>Bacillales</taxon>
        <taxon>Bacillaceae</taxon>
        <taxon>Alteribacter</taxon>
    </lineage>
</organism>
<keyword evidence="11" id="KW-0812">Transmembrane</keyword>
<keyword evidence="14" id="KW-1185">Reference proteome</keyword>
<accession>A0A2W0H2I6</accession>
<comment type="catalytic activity">
    <reaction evidence="8">
        <text>L-seryl-[protein] + ATP = O-phospho-L-seryl-[protein] + ADP + H(+)</text>
        <dbReference type="Rhea" id="RHEA:17989"/>
        <dbReference type="Rhea" id="RHEA-COMP:9863"/>
        <dbReference type="Rhea" id="RHEA-COMP:11604"/>
        <dbReference type="ChEBI" id="CHEBI:15378"/>
        <dbReference type="ChEBI" id="CHEBI:29999"/>
        <dbReference type="ChEBI" id="CHEBI:30616"/>
        <dbReference type="ChEBI" id="CHEBI:83421"/>
        <dbReference type="ChEBI" id="CHEBI:456216"/>
        <dbReference type="EC" id="2.7.11.1"/>
    </reaction>
</comment>
<protein>
    <recommendedName>
        <fullName evidence="1">non-specific serine/threonine protein kinase</fullName>
        <ecNumber evidence="1">2.7.11.1</ecNumber>
    </recommendedName>
</protein>
<dbReference type="InterPro" id="IPR017441">
    <property type="entry name" value="Protein_kinase_ATP_BS"/>
</dbReference>
<dbReference type="Gene3D" id="1.10.510.10">
    <property type="entry name" value="Transferase(Phosphotransferase) domain 1"/>
    <property type="match status" value="1"/>
</dbReference>
<evidence type="ECO:0000256" key="2">
    <source>
        <dbReference type="ARBA" id="ARBA00022527"/>
    </source>
</evidence>
<dbReference type="InterPro" id="IPR011009">
    <property type="entry name" value="Kinase-like_dom_sf"/>
</dbReference>
<keyword evidence="4 9" id="KW-0547">Nucleotide-binding</keyword>
<dbReference type="InterPro" id="IPR000719">
    <property type="entry name" value="Prot_kinase_dom"/>
</dbReference>
<dbReference type="OrthoDB" id="583109at2"/>
<dbReference type="GO" id="GO:0004674">
    <property type="term" value="F:protein serine/threonine kinase activity"/>
    <property type="evidence" value="ECO:0007669"/>
    <property type="project" value="UniProtKB-KW"/>
</dbReference>
<sequence>MRDPVSKKQACSLSPGETVIGRWHGNRYSIVKELGRGATGTVFLVRSEKGLAALKAGSDAMSITSEVNVLQHFSKVQGEYLGPSLFDVDDFTVKEGTYPFYVMEYIEGEEVIPLLRNKGEEWAGILAVQLLGDLDRLHQAGWIFGDLKPENLLITGPPIRVRWFDVGGTTRTGRAIKEFTEFFDRGYWGLGGRKADPGYDLFAVAMILINSAYPSRFERAGNDNLALLIKKVAEKPSLIRFERIINRALTGQYREAMEMRRDLMEEIGSSSGSKRREPPQRMPAFIRSSPSASLPAAPTRKAHKKERRTLRKRSSGLIETVLVAAFLLLGYALYLFVQIM</sequence>
<evidence type="ECO:0000256" key="1">
    <source>
        <dbReference type="ARBA" id="ARBA00012513"/>
    </source>
</evidence>
<name>A0A2W0H2I6_9BACI</name>
<dbReference type="InterPro" id="IPR050236">
    <property type="entry name" value="Ser_Thr_kinase_AGC"/>
</dbReference>
<dbReference type="PANTHER" id="PTHR24356">
    <property type="entry name" value="SERINE/THREONINE-PROTEIN KINASE"/>
    <property type="match status" value="1"/>
</dbReference>
<comment type="catalytic activity">
    <reaction evidence="7">
        <text>L-threonyl-[protein] + ATP = O-phospho-L-threonyl-[protein] + ADP + H(+)</text>
        <dbReference type="Rhea" id="RHEA:46608"/>
        <dbReference type="Rhea" id="RHEA-COMP:11060"/>
        <dbReference type="Rhea" id="RHEA-COMP:11605"/>
        <dbReference type="ChEBI" id="CHEBI:15378"/>
        <dbReference type="ChEBI" id="CHEBI:30013"/>
        <dbReference type="ChEBI" id="CHEBI:30616"/>
        <dbReference type="ChEBI" id="CHEBI:61977"/>
        <dbReference type="ChEBI" id="CHEBI:456216"/>
        <dbReference type="EC" id="2.7.11.1"/>
    </reaction>
</comment>
<dbReference type="SUPFAM" id="SSF56112">
    <property type="entry name" value="Protein kinase-like (PK-like)"/>
    <property type="match status" value="1"/>
</dbReference>
<dbReference type="Pfam" id="PF00069">
    <property type="entry name" value="Pkinase"/>
    <property type="match status" value="1"/>
</dbReference>
<dbReference type="GO" id="GO:0005524">
    <property type="term" value="F:ATP binding"/>
    <property type="evidence" value="ECO:0007669"/>
    <property type="project" value="UniProtKB-UniRule"/>
</dbReference>
<feature type="binding site" evidence="9">
    <location>
        <position position="55"/>
    </location>
    <ligand>
        <name>ATP</name>
        <dbReference type="ChEBI" id="CHEBI:30616"/>
    </ligand>
</feature>
<feature type="region of interest" description="Disordered" evidence="10">
    <location>
        <begin position="267"/>
        <end position="310"/>
    </location>
</feature>
<dbReference type="PROSITE" id="PS50011">
    <property type="entry name" value="PROTEIN_KINASE_DOM"/>
    <property type="match status" value="1"/>
</dbReference>
<dbReference type="EMBL" id="PDOF01000005">
    <property type="protein sequence ID" value="PYZ95417.1"/>
    <property type="molecule type" value="Genomic_DNA"/>
</dbReference>
<gene>
    <name evidence="13" type="ORF">CR205_19565</name>
</gene>
<dbReference type="Gene3D" id="3.30.200.20">
    <property type="entry name" value="Phosphorylase Kinase, domain 1"/>
    <property type="match status" value="1"/>
</dbReference>
<evidence type="ECO:0000256" key="5">
    <source>
        <dbReference type="ARBA" id="ARBA00022777"/>
    </source>
</evidence>
<evidence type="ECO:0000256" key="11">
    <source>
        <dbReference type="SAM" id="Phobius"/>
    </source>
</evidence>
<keyword evidence="6 9" id="KW-0067">ATP-binding</keyword>
<feature type="transmembrane region" description="Helical" evidence="11">
    <location>
        <begin position="317"/>
        <end position="337"/>
    </location>
</feature>
<evidence type="ECO:0000259" key="12">
    <source>
        <dbReference type="PROSITE" id="PS50011"/>
    </source>
</evidence>
<keyword evidence="11" id="KW-1133">Transmembrane helix</keyword>
<dbReference type="EC" id="2.7.11.1" evidence="1"/>
<dbReference type="PROSITE" id="PS00107">
    <property type="entry name" value="PROTEIN_KINASE_ATP"/>
    <property type="match status" value="1"/>
</dbReference>